<dbReference type="EMBL" id="VSSQ01009780">
    <property type="protein sequence ID" value="MPM42580.1"/>
    <property type="molecule type" value="Genomic_DNA"/>
</dbReference>
<evidence type="ECO:0000259" key="1">
    <source>
        <dbReference type="Pfam" id="PF02223"/>
    </source>
</evidence>
<keyword evidence="2" id="KW-0418">Kinase</keyword>
<sequence length="175" mass="20346">MLTGEFGELFTISPYLAVLPYMLDEADGSKKIIGPALENGKIVVSNRYFTSNVHQIAKQPENEREEYADWLWEAGYNQMGIIKPDLVLVMSVAPEICRENILKKAKRNYTGQEAMDQAESNFNHQMETDKEYKKMAEKEPDRWIIIDCCMDGKLLPMEEINEIIWLELKRRKIIL</sequence>
<keyword evidence="2" id="KW-0808">Transferase</keyword>
<evidence type="ECO:0000313" key="2">
    <source>
        <dbReference type="EMBL" id="MPM42580.1"/>
    </source>
</evidence>
<gene>
    <name evidence="2" type="primary">tmk_21</name>
    <name evidence="2" type="ORF">SDC9_89246</name>
</gene>
<dbReference type="Gene3D" id="3.40.50.300">
    <property type="entry name" value="P-loop containing nucleotide triphosphate hydrolases"/>
    <property type="match status" value="1"/>
</dbReference>
<dbReference type="AlphaFoldDB" id="A0A644ZNR0"/>
<organism evidence="2">
    <name type="scientific">bioreactor metagenome</name>
    <dbReference type="NCBI Taxonomy" id="1076179"/>
    <lineage>
        <taxon>unclassified sequences</taxon>
        <taxon>metagenomes</taxon>
        <taxon>ecological metagenomes</taxon>
    </lineage>
</organism>
<name>A0A644ZNR0_9ZZZZ</name>
<dbReference type="Pfam" id="PF02223">
    <property type="entry name" value="Thymidylate_kin"/>
    <property type="match status" value="1"/>
</dbReference>
<reference evidence="2" key="1">
    <citation type="submission" date="2019-08" db="EMBL/GenBank/DDBJ databases">
        <authorList>
            <person name="Kucharzyk K."/>
            <person name="Murdoch R.W."/>
            <person name="Higgins S."/>
            <person name="Loffler F."/>
        </authorList>
    </citation>
    <scope>NUCLEOTIDE SEQUENCE</scope>
</reference>
<proteinExistence type="predicted"/>
<dbReference type="GO" id="GO:0004798">
    <property type="term" value="F:dTMP kinase activity"/>
    <property type="evidence" value="ECO:0007669"/>
    <property type="project" value="UniProtKB-EC"/>
</dbReference>
<accession>A0A644ZNR0</accession>
<dbReference type="SUPFAM" id="SSF52540">
    <property type="entry name" value="P-loop containing nucleoside triphosphate hydrolases"/>
    <property type="match status" value="1"/>
</dbReference>
<dbReference type="InterPro" id="IPR039430">
    <property type="entry name" value="Thymidylate_kin-like_dom"/>
</dbReference>
<dbReference type="EC" id="2.7.4.9" evidence="2"/>
<feature type="domain" description="Thymidylate kinase-like" evidence="1">
    <location>
        <begin position="11"/>
        <end position="147"/>
    </location>
</feature>
<comment type="caution">
    <text evidence="2">The sequence shown here is derived from an EMBL/GenBank/DDBJ whole genome shotgun (WGS) entry which is preliminary data.</text>
</comment>
<dbReference type="InterPro" id="IPR027417">
    <property type="entry name" value="P-loop_NTPase"/>
</dbReference>
<protein>
    <submittedName>
        <fullName evidence="2">Thymidylate kinase</fullName>
        <ecNumber evidence="2">2.7.4.9</ecNumber>
    </submittedName>
</protein>